<dbReference type="CDD" id="cd00082">
    <property type="entry name" value="HisKA"/>
    <property type="match status" value="1"/>
</dbReference>
<keyword evidence="5" id="KW-0808">Transferase</keyword>
<dbReference type="Proteomes" id="UP000559809">
    <property type="component" value="Unassembled WGS sequence"/>
</dbReference>
<keyword evidence="4" id="KW-0597">Phosphoprotein</keyword>
<keyword evidence="10" id="KW-0472">Membrane</keyword>
<evidence type="ECO:0000259" key="11">
    <source>
        <dbReference type="PROSITE" id="PS50109"/>
    </source>
</evidence>
<dbReference type="InterPro" id="IPR004358">
    <property type="entry name" value="Sig_transdc_His_kin-like_C"/>
</dbReference>
<evidence type="ECO:0000256" key="9">
    <source>
        <dbReference type="ARBA" id="ARBA00023012"/>
    </source>
</evidence>
<comment type="catalytic activity">
    <reaction evidence="1">
        <text>ATP + protein L-histidine = ADP + protein N-phospho-L-histidine.</text>
        <dbReference type="EC" id="2.7.13.3"/>
    </reaction>
</comment>
<evidence type="ECO:0000256" key="7">
    <source>
        <dbReference type="ARBA" id="ARBA00022777"/>
    </source>
</evidence>
<dbReference type="Gene3D" id="3.30.565.10">
    <property type="entry name" value="Histidine kinase-like ATPase, C-terminal domain"/>
    <property type="match status" value="1"/>
</dbReference>
<dbReference type="PANTHER" id="PTHR42878:SF7">
    <property type="entry name" value="SENSOR HISTIDINE KINASE GLRK"/>
    <property type="match status" value="1"/>
</dbReference>
<evidence type="ECO:0000256" key="6">
    <source>
        <dbReference type="ARBA" id="ARBA00022741"/>
    </source>
</evidence>
<evidence type="ECO:0000256" key="3">
    <source>
        <dbReference type="ARBA" id="ARBA00012438"/>
    </source>
</evidence>
<dbReference type="InterPro" id="IPR003661">
    <property type="entry name" value="HisK_dim/P_dom"/>
</dbReference>
<dbReference type="InterPro" id="IPR036890">
    <property type="entry name" value="HATPase_C_sf"/>
</dbReference>
<feature type="transmembrane region" description="Helical" evidence="10">
    <location>
        <begin position="325"/>
        <end position="343"/>
    </location>
</feature>
<dbReference type="InterPro" id="IPR007890">
    <property type="entry name" value="CHASE2"/>
</dbReference>
<evidence type="ECO:0000256" key="1">
    <source>
        <dbReference type="ARBA" id="ARBA00000085"/>
    </source>
</evidence>
<evidence type="ECO:0000256" key="10">
    <source>
        <dbReference type="SAM" id="Phobius"/>
    </source>
</evidence>
<feature type="domain" description="Histidine kinase" evidence="11">
    <location>
        <begin position="435"/>
        <end position="649"/>
    </location>
</feature>
<dbReference type="Pfam" id="PF02518">
    <property type="entry name" value="HATPase_c"/>
    <property type="match status" value="1"/>
</dbReference>
<dbReference type="PROSITE" id="PS50109">
    <property type="entry name" value="HIS_KIN"/>
    <property type="match status" value="1"/>
</dbReference>
<keyword evidence="13" id="KW-1185">Reference proteome</keyword>
<keyword evidence="10" id="KW-0812">Transmembrane</keyword>
<accession>A0A853FV39</accession>
<dbReference type="Pfam" id="PF05226">
    <property type="entry name" value="CHASE2"/>
    <property type="match status" value="1"/>
</dbReference>
<evidence type="ECO:0000256" key="4">
    <source>
        <dbReference type="ARBA" id="ARBA00022553"/>
    </source>
</evidence>
<comment type="subcellular location">
    <subcellularLocation>
        <location evidence="2">Cell inner membrane</location>
        <topology evidence="2">Multi-pass membrane protein</topology>
    </subcellularLocation>
</comment>
<dbReference type="InterPro" id="IPR005467">
    <property type="entry name" value="His_kinase_dom"/>
</dbReference>
<dbReference type="GO" id="GO:0005886">
    <property type="term" value="C:plasma membrane"/>
    <property type="evidence" value="ECO:0007669"/>
    <property type="project" value="UniProtKB-SubCell"/>
</dbReference>
<dbReference type="GO" id="GO:0030295">
    <property type="term" value="F:protein kinase activator activity"/>
    <property type="evidence" value="ECO:0007669"/>
    <property type="project" value="TreeGrafter"/>
</dbReference>
<organism evidence="12 13">
    <name type="scientific">Parapusillimonas granuli</name>
    <dbReference type="NCBI Taxonomy" id="380911"/>
    <lineage>
        <taxon>Bacteria</taxon>
        <taxon>Pseudomonadati</taxon>
        <taxon>Pseudomonadota</taxon>
        <taxon>Betaproteobacteria</taxon>
        <taxon>Burkholderiales</taxon>
        <taxon>Alcaligenaceae</taxon>
        <taxon>Parapusillimonas</taxon>
    </lineage>
</organism>
<dbReference type="RefSeq" id="WP_180153247.1">
    <property type="nucleotide sequence ID" value="NZ_JACCEM010000001.1"/>
</dbReference>
<dbReference type="EMBL" id="JACCEM010000001">
    <property type="protein sequence ID" value="NYT48027.1"/>
    <property type="molecule type" value="Genomic_DNA"/>
</dbReference>
<dbReference type="SUPFAM" id="SSF55874">
    <property type="entry name" value="ATPase domain of HSP90 chaperone/DNA topoisomerase II/histidine kinase"/>
    <property type="match status" value="1"/>
</dbReference>
<gene>
    <name evidence="12" type="ORF">H0A72_01745</name>
</gene>
<feature type="transmembrane region" description="Helical" evidence="10">
    <location>
        <begin position="24"/>
        <end position="43"/>
    </location>
</feature>
<sequence>MTPTSHEPGADFWGNLDRRIQAEWLLVTLALLSLTFALAWYGAPLGLARLDHAFYDKTLAASVRGVHDDRIVIVAIDDGSIEKLGYWPWRRALHARLLDRLRHARVVGLDIVFSDLNPSYPDDDDLLARAIARHGRVVLPLVVDGPRKTAAPPLPPLSRAAAAKGYINVYPDEDGVIRSLTLRQALADGTPVDHFVPAMLAVAGQPVEYGKRAGDRRLIPYAGAPGHFRLYPYSEVLSGAIPEEVFRDKHVIVGSWASGLGDAFPTPLSHDGEAMSGVEILANGLQAAMNDSWIAEPARWQAAILACLPVLLACAALRRLSPSKAFLASLAVLLLIFTGSWLALRFGQLWVPFTASLVGVALAYPVWGWRSQEAALQHIDRELNALNQERRRLDGGLPARSKRYGRTLSARISLLHDTVAQLRRARSNREETLRFLSHDMRAPQNSILALTELQSHPDSALPQDELLRRINSCAHKTLILVDGFVQLARAEAASMSRHPVNLVELVTQSCESYWASARNKNISIEFHDTPDEAWTRGDGVLLQRAWDNLLDNALKYSPPDTAIHCGIRAKGASWELSIRDHGRGMTDAQRQALFRPFIRFDEDSAGNPAGAGLGLAFVKTVIERHEGAIAVAAAAGGGTLFTITLPGDPDAPEGPAAPASA</sequence>
<evidence type="ECO:0000256" key="8">
    <source>
        <dbReference type="ARBA" id="ARBA00022840"/>
    </source>
</evidence>
<proteinExistence type="predicted"/>
<keyword evidence="10" id="KW-1133">Transmembrane helix</keyword>
<dbReference type="PANTHER" id="PTHR42878">
    <property type="entry name" value="TWO-COMPONENT HISTIDINE KINASE"/>
    <property type="match status" value="1"/>
</dbReference>
<dbReference type="AlphaFoldDB" id="A0A853FV39"/>
<evidence type="ECO:0000313" key="13">
    <source>
        <dbReference type="Proteomes" id="UP000559809"/>
    </source>
</evidence>
<dbReference type="InterPro" id="IPR050351">
    <property type="entry name" value="BphY/WalK/GraS-like"/>
</dbReference>
<feature type="transmembrane region" description="Helical" evidence="10">
    <location>
        <begin position="349"/>
        <end position="367"/>
    </location>
</feature>
<dbReference type="FunFam" id="3.30.565.10:FF:000006">
    <property type="entry name" value="Sensor histidine kinase WalK"/>
    <property type="match status" value="1"/>
</dbReference>
<dbReference type="PRINTS" id="PR00344">
    <property type="entry name" value="BCTRLSENSOR"/>
</dbReference>
<dbReference type="SMART" id="SM01080">
    <property type="entry name" value="CHASE2"/>
    <property type="match status" value="1"/>
</dbReference>
<dbReference type="Gene3D" id="1.10.287.130">
    <property type="match status" value="1"/>
</dbReference>
<reference evidence="12 13" key="1">
    <citation type="submission" date="2020-07" db="EMBL/GenBank/DDBJ databases">
        <title>Taxonomic revisions and descriptions of new bacterial species based on genomic comparisons in the high-G+C-content subgroup of the family Alcaligenaceae.</title>
        <authorList>
            <person name="Szabo A."/>
            <person name="Felfoldi T."/>
        </authorList>
    </citation>
    <scope>NUCLEOTIDE SEQUENCE [LARGE SCALE GENOMIC DNA]</scope>
    <source>
        <strain evidence="12 13">LMG 24012</strain>
    </source>
</reference>
<dbReference type="SMART" id="SM00387">
    <property type="entry name" value="HATPase_c"/>
    <property type="match status" value="1"/>
</dbReference>
<dbReference type="SUPFAM" id="SSF47384">
    <property type="entry name" value="Homodimeric domain of signal transducing histidine kinase"/>
    <property type="match status" value="1"/>
</dbReference>
<dbReference type="InterPro" id="IPR003594">
    <property type="entry name" value="HATPase_dom"/>
</dbReference>
<keyword evidence="9" id="KW-0902">Two-component regulatory system</keyword>
<keyword evidence="7" id="KW-0418">Kinase</keyword>
<comment type="caution">
    <text evidence="12">The sequence shown here is derived from an EMBL/GenBank/DDBJ whole genome shotgun (WGS) entry which is preliminary data.</text>
</comment>
<evidence type="ECO:0000313" key="12">
    <source>
        <dbReference type="EMBL" id="NYT48027.1"/>
    </source>
</evidence>
<keyword evidence="6" id="KW-0547">Nucleotide-binding</keyword>
<protein>
    <recommendedName>
        <fullName evidence="3">histidine kinase</fullName>
        <ecNumber evidence="3">2.7.13.3</ecNumber>
    </recommendedName>
</protein>
<dbReference type="GO" id="GO:0000155">
    <property type="term" value="F:phosphorelay sensor kinase activity"/>
    <property type="evidence" value="ECO:0007669"/>
    <property type="project" value="InterPro"/>
</dbReference>
<dbReference type="GO" id="GO:0000156">
    <property type="term" value="F:phosphorelay response regulator activity"/>
    <property type="evidence" value="ECO:0007669"/>
    <property type="project" value="TreeGrafter"/>
</dbReference>
<keyword evidence="8" id="KW-0067">ATP-binding</keyword>
<dbReference type="InterPro" id="IPR036097">
    <property type="entry name" value="HisK_dim/P_sf"/>
</dbReference>
<name>A0A853FV39_9BURK</name>
<evidence type="ECO:0000256" key="5">
    <source>
        <dbReference type="ARBA" id="ARBA00022679"/>
    </source>
</evidence>
<evidence type="ECO:0000256" key="2">
    <source>
        <dbReference type="ARBA" id="ARBA00004429"/>
    </source>
</evidence>
<dbReference type="GO" id="GO:0005524">
    <property type="term" value="F:ATP binding"/>
    <property type="evidence" value="ECO:0007669"/>
    <property type="project" value="UniProtKB-KW"/>
</dbReference>
<dbReference type="GO" id="GO:0007234">
    <property type="term" value="P:osmosensory signaling via phosphorelay pathway"/>
    <property type="evidence" value="ECO:0007669"/>
    <property type="project" value="TreeGrafter"/>
</dbReference>
<dbReference type="EC" id="2.7.13.3" evidence="3"/>